<dbReference type="Proteomes" id="UP000002009">
    <property type="component" value="Chromosome 5"/>
</dbReference>
<dbReference type="OMA" id="WKSTPAW"/>
<feature type="region of interest" description="Disordered" evidence="1">
    <location>
        <begin position="1"/>
        <end position="20"/>
    </location>
</feature>
<dbReference type="PANTHER" id="PTHR46826">
    <property type="match status" value="1"/>
</dbReference>
<dbReference type="OrthoDB" id="166803at2759"/>
<dbReference type="InterPro" id="IPR053240">
    <property type="entry name" value="VTT_domain"/>
</dbReference>
<dbReference type="PANTHER" id="PTHR46826:SF1">
    <property type="entry name" value="TVP38_TMEM64 FAMILY MEMBRANE PROTEIN YDJX"/>
    <property type="match status" value="1"/>
</dbReference>
<evidence type="ECO:0000313" key="5">
    <source>
        <dbReference type="Proteomes" id="UP000002009"/>
    </source>
</evidence>
<dbReference type="GeneID" id="8243906"/>
<evidence type="ECO:0000259" key="3">
    <source>
        <dbReference type="Pfam" id="PF09335"/>
    </source>
</evidence>
<keyword evidence="5" id="KW-1185">Reference proteome</keyword>
<organism evidence="4 5">
    <name type="scientific">Micromonas commoda (strain RCC299 / NOUM17 / CCMP2709)</name>
    <name type="common">Picoplanktonic green alga</name>
    <dbReference type="NCBI Taxonomy" id="296587"/>
    <lineage>
        <taxon>Eukaryota</taxon>
        <taxon>Viridiplantae</taxon>
        <taxon>Chlorophyta</taxon>
        <taxon>Mamiellophyceae</taxon>
        <taxon>Mamiellales</taxon>
        <taxon>Mamiellaceae</taxon>
        <taxon>Micromonas</taxon>
    </lineage>
</organism>
<feature type="domain" description="VTT" evidence="3">
    <location>
        <begin position="135"/>
        <end position="291"/>
    </location>
</feature>
<reference evidence="4 5" key="1">
    <citation type="journal article" date="2009" name="Science">
        <title>Green evolution and dynamic adaptations revealed by genomes of the marine picoeukaryotes Micromonas.</title>
        <authorList>
            <person name="Worden A.Z."/>
            <person name="Lee J.H."/>
            <person name="Mock T."/>
            <person name="Rouze P."/>
            <person name="Simmons M.P."/>
            <person name="Aerts A.L."/>
            <person name="Allen A.E."/>
            <person name="Cuvelier M.L."/>
            <person name="Derelle E."/>
            <person name="Everett M.V."/>
            <person name="Foulon E."/>
            <person name="Grimwood J."/>
            <person name="Gundlach H."/>
            <person name="Henrissat B."/>
            <person name="Napoli C."/>
            <person name="McDonald S.M."/>
            <person name="Parker M.S."/>
            <person name="Rombauts S."/>
            <person name="Salamov A."/>
            <person name="Von Dassow P."/>
            <person name="Badger J.H."/>
            <person name="Coutinho P.M."/>
            <person name="Demir E."/>
            <person name="Dubchak I."/>
            <person name="Gentemann C."/>
            <person name="Eikrem W."/>
            <person name="Gready J.E."/>
            <person name="John U."/>
            <person name="Lanier W."/>
            <person name="Lindquist E.A."/>
            <person name="Lucas S."/>
            <person name="Mayer K.F."/>
            <person name="Moreau H."/>
            <person name="Not F."/>
            <person name="Otillar R."/>
            <person name="Panaud O."/>
            <person name="Pangilinan J."/>
            <person name="Paulsen I."/>
            <person name="Piegu B."/>
            <person name="Poliakov A."/>
            <person name="Robbens S."/>
            <person name="Schmutz J."/>
            <person name="Toulza E."/>
            <person name="Wyss T."/>
            <person name="Zelensky A."/>
            <person name="Zhou K."/>
            <person name="Armbrust E.V."/>
            <person name="Bhattacharya D."/>
            <person name="Goodenough U.W."/>
            <person name="Van de Peer Y."/>
            <person name="Grigoriev I.V."/>
        </authorList>
    </citation>
    <scope>NUCLEOTIDE SEQUENCE [LARGE SCALE GENOMIC DNA]</scope>
    <source>
        <strain evidence="5">RCC299 / NOUM17</strain>
    </source>
</reference>
<proteinExistence type="predicted"/>
<sequence>MLAISVHAASRTGLAPSRTSVRPGYTRGCAAFAHRRVDGKQTTDNDDVVAPTTRVDTGPSRIDVAAPLALLALASSVVPPSHASESLAAFAAFSSEGDAVERARDVLDRLETMPQIETIPLWLFVMTLSEMLPLFPSQPAALTSGIVFGATEGAAMVIVANMTAATLAFLAARGAGRALAEKVVKEETGSGTRGDETATGRYETAYGGDADDGEDVDNAFARKWAELRANLAESEPTRQATLIALYRLTPHPFSASNYLFGLVREVRLAPYLVGTCVGVIPYAILYAGAGAYGRTLLDGGEAFETAFARIREIVESDLEIGEEGALAVGAATAAAYLARRLARRRDDVRDSA</sequence>
<accession>C1E6W6</accession>
<evidence type="ECO:0000256" key="2">
    <source>
        <dbReference type="SAM" id="Phobius"/>
    </source>
</evidence>
<evidence type="ECO:0000256" key="1">
    <source>
        <dbReference type="SAM" id="MobiDB-lite"/>
    </source>
</evidence>
<dbReference type="RefSeq" id="XP_002502245.1">
    <property type="nucleotide sequence ID" value="XM_002502199.1"/>
</dbReference>
<protein>
    <recommendedName>
        <fullName evidence="3">VTT domain-containing protein</fullName>
    </recommendedName>
</protein>
<dbReference type="EMBL" id="CP001326">
    <property type="protein sequence ID" value="ACO63503.1"/>
    <property type="molecule type" value="Genomic_DNA"/>
</dbReference>
<dbReference type="AlphaFoldDB" id="C1E6W6"/>
<name>C1E6W6_MICCC</name>
<keyword evidence="2" id="KW-0812">Transmembrane</keyword>
<keyword evidence="2" id="KW-0472">Membrane</keyword>
<dbReference type="Pfam" id="PF09335">
    <property type="entry name" value="VTT_dom"/>
    <property type="match status" value="1"/>
</dbReference>
<dbReference type="KEGG" id="mis:MICPUN_58801"/>
<gene>
    <name evidence="4" type="ORF">MICPUN_58801</name>
</gene>
<dbReference type="InParanoid" id="C1E6W6"/>
<evidence type="ECO:0000313" key="4">
    <source>
        <dbReference type="EMBL" id="ACO63503.1"/>
    </source>
</evidence>
<feature type="transmembrane region" description="Helical" evidence="2">
    <location>
        <begin position="268"/>
        <end position="289"/>
    </location>
</feature>
<dbReference type="eggNOG" id="KOG3140">
    <property type="taxonomic scope" value="Eukaryota"/>
</dbReference>
<dbReference type="STRING" id="296587.C1E6W6"/>
<dbReference type="InterPro" id="IPR032816">
    <property type="entry name" value="VTT_dom"/>
</dbReference>
<keyword evidence="2" id="KW-1133">Transmembrane helix</keyword>